<name>A0ABT0YTU3_9BURK</name>
<dbReference type="InterPro" id="IPR052162">
    <property type="entry name" value="Sensor_kinase/Photoreceptor"/>
</dbReference>
<dbReference type="SMART" id="SM00086">
    <property type="entry name" value="PAC"/>
    <property type="match status" value="1"/>
</dbReference>
<dbReference type="InterPro" id="IPR001610">
    <property type="entry name" value="PAC"/>
</dbReference>
<dbReference type="Gene3D" id="1.10.287.130">
    <property type="match status" value="1"/>
</dbReference>
<feature type="domain" description="PAC" evidence="6">
    <location>
        <begin position="95"/>
        <end position="148"/>
    </location>
</feature>
<accession>A0ABT0YTU3</accession>
<evidence type="ECO:0000256" key="4">
    <source>
        <dbReference type="ARBA" id="ARBA00022679"/>
    </source>
</evidence>
<dbReference type="SUPFAM" id="SSF47384">
    <property type="entry name" value="Homodimeric domain of signal transducing histidine kinase"/>
    <property type="match status" value="1"/>
</dbReference>
<proteinExistence type="predicted"/>
<comment type="catalytic activity">
    <reaction evidence="1">
        <text>ATP + protein L-histidine = ADP + protein N-phospho-L-histidine.</text>
        <dbReference type="EC" id="2.7.13.3"/>
    </reaction>
</comment>
<dbReference type="CDD" id="cd00130">
    <property type="entry name" value="PAS"/>
    <property type="match status" value="1"/>
</dbReference>
<evidence type="ECO:0000313" key="7">
    <source>
        <dbReference type="EMBL" id="MCM5681824.1"/>
    </source>
</evidence>
<dbReference type="InterPro" id="IPR000700">
    <property type="entry name" value="PAS-assoc_C"/>
</dbReference>
<dbReference type="EC" id="2.7.13.3" evidence="2"/>
<organism evidence="7 8">
    <name type="scientific">Caldimonas mangrovi</name>
    <dbReference type="NCBI Taxonomy" id="2944811"/>
    <lineage>
        <taxon>Bacteria</taxon>
        <taxon>Pseudomonadati</taxon>
        <taxon>Pseudomonadota</taxon>
        <taxon>Betaproteobacteria</taxon>
        <taxon>Burkholderiales</taxon>
        <taxon>Sphaerotilaceae</taxon>
        <taxon>Caldimonas</taxon>
    </lineage>
</organism>
<dbReference type="NCBIfam" id="TIGR00229">
    <property type="entry name" value="sensory_box"/>
    <property type="match status" value="1"/>
</dbReference>
<dbReference type="InterPro" id="IPR013655">
    <property type="entry name" value="PAS_fold_3"/>
</dbReference>
<keyword evidence="4" id="KW-0808">Transferase</keyword>
<evidence type="ECO:0000256" key="2">
    <source>
        <dbReference type="ARBA" id="ARBA00012438"/>
    </source>
</evidence>
<dbReference type="SMART" id="SM00388">
    <property type="entry name" value="HisKA"/>
    <property type="match status" value="1"/>
</dbReference>
<comment type="caution">
    <text evidence="7">The sequence shown here is derived from an EMBL/GenBank/DDBJ whole genome shotgun (WGS) entry which is preliminary data.</text>
</comment>
<dbReference type="Pfam" id="PF08447">
    <property type="entry name" value="PAS_3"/>
    <property type="match status" value="1"/>
</dbReference>
<dbReference type="Proteomes" id="UP001165541">
    <property type="component" value="Unassembled WGS sequence"/>
</dbReference>
<keyword evidence="3" id="KW-0597">Phosphoprotein</keyword>
<reference evidence="7" key="1">
    <citation type="submission" date="2022-05" db="EMBL/GenBank/DDBJ databases">
        <title>Schlegelella sp. nov., isolated from mangrove soil.</title>
        <authorList>
            <person name="Liu Y."/>
            <person name="Ge X."/>
            <person name="Liu W."/>
        </authorList>
    </citation>
    <scope>NUCLEOTIDE SEQUENCE</scope>
    <source>
        <strain evidence="7">S2-27</strain>
    </source>
</reference>
<evidence type="ECO:0000259" key="6">
    <source>
        <dbReference type="PROSITE" id="PS50113"/>
    </source>
</evidence>
<dbReference type="EMBL" id="JAMKFE010000014">
    <property type="protein sequence ID" value="MCM5681824.1"/>
    <property type="molecule type" value="Genomic_DNA"/>
</dbReference>
<evidence type="ECO:0000256" key="1">
    <source>
        <dbReference type="ARBA" id="ARBA00000085"/>
    </source>
</evidence>
<gene>
    <name evidence="7" type="ORF">M8A51_20040</name>
</gene>
<dbReference type="InterPro" id="IPR003661">
    <property type="entry name" value="HisK_dim/P_dom"/>
</dbReference>
<dbReference type="InterPro" id="IPR000014">
    <property type="entry name" value="PAS"/>
</dbReference>
<evidence type="ECO:0000313" key="8">
    <source>
        <dbReference type="Proteomes" id="UP001165541"/>
    </source>
</evidence>
<dbReference type="PROSITE" id="PS50113">
    <property type="entry name" value="PAC"/>
    <property type="match status" value="1"/>
</dbReference>
<evidence type="ECO:0000256" key="5">
    <source>
        <dbReference type="ARBA" id="ARBA00022777"/>
    </source>
</evidence>
<dbReference type="CDD" id="cd00082">
    <property type="entry name" value="HisKA"/>
    <property type="match status" value="1"/>
</dbReference>
<keyword evidence="8" id="KW-1185">Reference proteome</keyword>
<keyword evidence="5" id="KW-0418">Kinase</keyword>
<dbReference type="InterPro" id="IPR035965">
    <property type="entry name" value="PAS-like_dom_sf"/>
</dbReference>
<protein>
    <recommendedName>
        <fullName evidence="2">histidine kinase</fullName>
        <ecNumber evidence="2">2.7.13.3</ecNumber>
    </recommendedName>
</protein>
<dbReference type="PANTHER" id="PTHR43304">
    <property type="entry name" value="PHYTOCHROME-LIKE PROTEIN CPH1"/>
    <property type="match status" value="1"/>
</dbReference>
<dbReference type="PANTHER" id="PTHR43304:SF1">
    <property type="entry name" value="PAC DOMAIN-CONTAINING PROTEIN"/>
    <property type="match status" value="1"/>
</dbReference>
<evidence type="ECO:0000256" key="3">
    <source>
        <dbReference type="ARBA" id="ARBA00022553"/>
    </source>
</evidence>
<sequence length="229" mass="25862">MSAHTVNGQYTMRADLQLLERRWGLAVQSAAFGVWDLDIRNETVHYPPQWKAMLGYGDSDASDATATWRARVHPDDLAAMLDALHGHIDGRTPVYETEFRLRAADGSYRWVLSRGRVVERDAHGGATRAVGTLTDLTDRREAERLKLERDRAEAAVQAKLAFLSQVSRELRTPLNVVLGFAQLLAERLEDSDLDAKRMYVEQIETAGWHLVRLVDNMLELSRLEGHGSR</sequence>
<dbReference type="Pfam" id="PF00512">
    <property type="entry name" value="HisKA"/>
    <property type="match status" value="1"/>
</dbReference>
<dbReference type="InterPro" id="IPR036097">
    <property type="entry name" value="HisK_dim/P_sf"/>
</dbReference>
<dbReference type="Gene3D" id="3.30.450.20">
    <property type="entry name" value="PAS domain"/>
    <property type="match status" value="1"/>
</dbReference>
<dbReference type="SUPFAM" id="SSF55785">
    <property type="entry name" value="PYP-like sensor domain (PAS domain)"/>
    <property type="match status" value="1"/>
</dbReference>